<evidence type="ECO:0000313" key="1">
    <source>
        <dbReference type="EMBL" id="MET4636607.1"/>
    </source>
</evidence>
<keyword evidence="2" id="KW-1185">Reference proteome</keyword>
<gene>
    <name evidence="1" type="ORF">ABIE08_004570</name>
</gene>
<organism evidence="1 2">
    <name type="scientific">Kaistia defluvii</name>
    <dbReference type="NCBI Taxonomy" id="410841"/>
    <lineage>
        <taxon>Bacteria</taxon>
        <taxon>Pseudomonadati</taxon>
        <taxon>Pseudomonadota</taxon>
        <taxon>Alphaproteobacteria</taxon>
        <taxon>Hyphomicrobiales</taxon>
        <taxon>Kaistiaceae</taxon>
        <taxon>Kaistia</taxon>
    </lineage>
</organism>
<dbReference type="EMBL" id="JBEPSM010000005">
    <property type="protein sequence ID" value="MET4636607.1"/>
    <property type="molecule type" value="Genomic_DNA"/>
</dbReference>
<dbReference type="Proteomes" id="UP001549321">
    <property type="component" value="Unassembled WGS sequence"/>
</dbReference>
<name>A0ABV2R5P1_9HYPH</name>
<protein>
    <submittedName>
        <fullName evidence="1">Uncharacterized protein</fullName>
    </submittedName>
</protein>
<proteinExistence type="predicted"/>
<accession>A0ABV2R5P1</accession>
<sequence>MTHPVIHAYRRQQLELWIERAIALLDALDGDADLEAGSDLERGETEIISDLPGLRIVGLRRKAARS</sequence>
<evidence type="ECO:0000313" key="2">
    <source>
        <dbReference type="Proteomes" id="UP001549321"/>
    </source>
</evidence>
<reference evidence="1 2" key="1">
    <citation type="submission" date="2024-06" db="EMBL/GenBank/DDBJ databases">
        <title>Sorghum-associated microbial communities from plants grown in Nebraska, USA.</title>
        <authorList>
            <person name="Schachtman D."/>
        </authorList>
    </citation>
    <scope>NUCLEOTIDE SEQUENCE [LARGE SCALE GENOMIC DNA]</scope>
    <source>
        <strain evidence="1 2">3207</strain>
    </source>
</reference>
<comment type="caution">
    <text evidence="1">The sequence shown here is derived from an EMBL/GenBank/DDBJ whole genome shotgun (WGS) entry which is preliminary data.</text>
</comment>
<dbReference type="RefSeq" id="WP_354554307.1">
    <property type="nucleotide sequence ID" value="NZ_JBEPSM010000005.1"/>
</dbReference>